<sequence length="220" mass="23900">MLDYLFKYYDKMAQLLAEHLYIVSLTIALSLLISIPVSILILRSKLLSSLVLSIFGAIYSIPSLALFALLVPLIGLGKKTAIFVLVIYNQYILIRNVLAGFNSIDPSIVEAGIGMGLSKSQLFFKIQLPLAFPIILGGIRISTVVTIGIATIAAVINAGGLGVILFDGLRMNYLPKILWGTIMSAGLAFSANEIILHFEKKASLKAKGELTYSEFQNGLY</sequence>
<dbReference type="Proteomes" id="UP001623660">
    <property type="component" value="Unassembled WGS sequence"/>
</dbReference>
<dbReference type="PROSITE" id="PS50928">
    <property type="entry name" value="ABC_TM1"/>
    <property type="match status" value="1"/>
</dbReference>
<proteinExistence type="inferred from homology"/>
<comment type="similarity">
    <text evidence="6">Belongs to the binding-protein-dependent transport system permease family.</text>
</comment>
<keyword evidence="4 6" id="KW-1133">Transmembrane helix</keyword>
<dbReference type="CDD" id="cd06261">
    <property type="entry name" value="TM_PBP2"/>
    <property type="match status" value="1"/>
</dbReference>
<keyword evidence="2 6" id="KW-0813">Transport</keyword>
<dbReference type="InterPro" id="IPR035906">
    <property type="entry name" value="MetI-like_sf"/>
</dbReference>
<evidence type="ECO:0000256" key="3">
    <source>
        <dbReference type="ARBA" id="ARBA00022692"/>
    </source>
</evidence>
<name>A0ABW8SGT5_9CLOT</name>
<keyword evidence="5 6" id="KW-0472">Membrane</keyword>
<evidence type="ECO:0000259" key="7">
    <source>
        <dbReference type="PROSITE" id="PS50928"/>
    </source>
</evidence>
<dbReference type="InterPro" id="IPR000515">
    <property type="entry name" value="MetI-like"/>
</dbReference>
<feature type="transmembrane region" description="Helical" evidence="6">
    <location>
        <begin position="20"/>
        <end position="42"/>
    </location>
</feature>
<reference evidence="8 9" key="1">
    <citation type="submission" date="2024-11" db="EMBL/GenBank/DDBJ databases">
        <authorList>
            <person name="Heng Y.C."/>
            <person name="Lim A.C.H."/>
            <person name="Lee J.K.Y."/>
            <person name="Kittelmann S."/>
        </authorList>
    </citation>
    <scope>NUCLEOTIDE SEQUENCE [LARGE SCALE GENOMIC DNA]</scope>
    <source>
        <strain evidence="8 9">WILCCON 0269</strain>
    </source>
</reference>
<evidence type="ECO:0000256" key="2">
    <source>
        <dbReference type="ARBA" id="ARBA00022448"/>
    </source>
</evidence>
<dbReference type="PANTHER" id="PTHR30177:SF4">
    <property type="entry name" value="OSMOPROTECTANT IMPORT PERMEASE PROTEIN OSMW"/>
    <property type="match status" value="1"/>
</dbReference>
<dbReference type="EMBL" id="JBJHZX010000005">
    <property type="protein sequence ID" value="MFL0194981.1"/>
    <property type="molecule type" value="Genomic_DNA"/>
</dbReference>
<keyword evidence="3 6" id="KW-0812">Transmembrane</keyword>
<comment type="subcellular location">
    <subcellularLocation>
        <location evidence="6">Cell membrane</location>
        <topology evidence="6">Multi-pass membrane protein</topology>
    </subcellularLocation>
    <subcellularLocation>
        <location evidence="1">Membrane</location>
        <topology evidence="1">Multi-pass membrane protein</topology>
    </subcellularLocation>
</comment>
<comment type="caution">
    <text evidence="8">The sequence shown here is derived from an EMBL/GenBank/DDBJ whole genome shotgun (WGS) entry which is preliminary data.</text>
</comment>
<evidence type="ECO:0000256" key="6">
    <source>
        <dbReference type="RuleBase" id="RU363032"/>
    </source>
</evidence>
<feature type="domain" description="ABC transmembrane type-1" evidence="7">
    <location>
        <begin position="16"/>
        <end position="200"/>
    </location>
</feature>
<feature type="transmembrane region" description="Helical" evidence="6">
    <location>
        <begin position="49"/>
        <end position="74"/>
    </location>
</feature>
<evidence type="ECO:0000313" key="8">
    <source>
        <dbReference type="EMBL" id="MFL0194981.1"/>
    </source>
</evidence>
<dbReference type="PANTHER" id="PTHR30177">
    <property type="entry name" value="GLYCINE BETAINE/L-PROLINE TRANSPORT SYSTEM PERMEASE PROTEIN PROW"/>
    <property type="match status" value="1"/>
</dbReference>
<protein>
    <submittedName>
        <fullName evidence="8">ABC transporter permease</fullName>
    </submittedName>
</protein>
<evidence type="ECO:0000256" key="5">
    <source>
        <dbReference type="ARBA" id="ARBA00023136"/>
    </source>
</evidence>
<organism evidence="8 9">
    <name type="scientific">Candidatus Clostridium eludens</name>
    <dbReference type="NCBI Taxonomy" id="3381663"/>
    <lineage>
        <taxon>Bacteria</taxon>
        <taxon>Bacillati</taxon>
        <taxon>Bacillota</taxon>
        <taxon>Clostridia</taxon>
        <taxon>Eubacteriales</taxon>
        <taxon>Clostridiaceae</taxon>
        <taxon>Clostridium</taxon>
    </lineage>
</organism>
<dbReference type="InterPro" id="IPR051204">
    <property type="entry name" value="ABC_transp_perm/SBD"/>
</dbReference>
<dbReference type="SUPFAM" id="SSF161098">
    <property type="entry name" value="MetI-like"/>
    <property type="match status" value="1"/>
</dbReference>
<dbReference type="RefSeq" id="WP_406791098.1">
    <property type="nucleotide sequence ID" value="NZ_JBJHZX010000005.1"/>
</dbReference>
<evidence type="ECO:0000313" key="9">
    <source>
        <dbReference type="Proteomes" id="UP001623660"/>
    </source>
</evidence>
<feature type="transmembrane region" description="Helical" evidence="6">
    <location>
        <begin position="147"/>
        <end position="166"/>
    </location>
</feature>
<gene>
    <name evidence="8" type="ORF">ACJDU8_05240</name>
</gene>
<evidence type="ECO:0000256" key="4">
    <source>
        <dbReference type="ARBA" id="ARBA00022989"/>
    </source>
</evidence>
<dbReference type="Pfam" id="PF00528">
    <property type="entry name" value="BPD_transp_1"/>
    <property type="match status" value="1"/>
</dbReference>
<feature type="transmembrane region" description="Helical" evidence="6">
    <location>
        <begin position="80"/>
        <end position="101"/>
    </location>
</feature>
<keyword evidence="9" id="KW-1185">Reference proteome</keyword>
<feature type="transmembrane region" description="Helical" evidence="6">
    <location>
        <begin position="178"/>
        <end position="198"/>
    </location>
</feature>
<dbReference type="Gene3D" id="1.10.3720.10">
    <property type="entry name" value="MetI-like"/>
    <property type="match status" value="1"/>
</dbReference>
<evidence type="ECO:0000256" key="1">
    <source>
        <dbReference type="ARBA" id="ARBA00004141"/>
    </source>
</evidence>
<accession>A0ABW8SGT5</accession>